<accession>A0A563EFE4</accession>
<name>A0A563EFE4_9PSEU</name>
<protein>
    <recommendedName>
        <fullName evidence="3">DNA primase/polymerase bifunctional N-terminal domain-containing protein</fullName>
    </recommendedName>
</protein>
<dbReference type="AlphaFoldDB" id="A0A563EFE4"/>
<proteinExistence type="predicted"/>
<sequence length="150" mass="16040">MATIINTKPPAPLWLRELASARTNYEERLGWPVAMEVSRRRLVLHVGPALGAITTTPATGRRLLAELRAAGLAGPVLAPAGGRWTFLTGPSLHQQPVLPIALGAAGVHNVPRGRTVTLPPDLLTADWVAAPTHSLPPWSTVIRGARRVLR</sequence>
<dbReference type="EMBL" id="VOBR01000055">
    <property type="protein sequence ID" value="TWP44039.1"/>
    <property type="molecule type" value="Genomic_DNA"/>
</dbReference>
<organism evidence="1 2">
    <name type="scientific">Lentzea tibetensis</name>
    <dbReference type="NCBI Taxonomy" id="2591470"/>
    <lineage>
        <taxon>Bacteria</taxon>
        <taxon>Bacillati</taxon>
        <taxon>Actinomycetota</taxon>
        <taxon>Actinomycetes</taxon>
        <taxon>Pseudonocardiales</taxon>
        <taxon>Pseudonocardiaceae</taxon>
        <taxon>Lentzea</taxon>
    </lineage>
</organism>
<reference evidence="1 2" key="1">
    <citation type="submission" date="2019-07" db="EMBL/GenBank/DDBJ databases">
        <title>Lentzea xizangensis sp. nov., isolated from Qinghai-Tibetan Plateau Soils.</title>
        <authorList>
            <person name="Huang J."/>
        </authorList>
    </citation>
    <scope>NUCLEOTIDE SEQUENCE [LARGE SCALE GENOMIC DNA]</scope>
    <source>
        <strain evidence="1 2">FXJ1.1311</strain>
    </source>
</reference>
<gene>
    <name evidence="1" type="ORF">FKR81_41670</name>
</gene>
<evidence type="ECO:0000313" key="2">
    <source>
        <dbReference type="Proteomes" id="UP000316639"/>
    </source>
</evidence>
<dbReference type="RefSeq" id="WP_146360933.1">
    <property type="nucleotide sequence ID" value="NZ_VOBR01000055.1"/>
</dbReference>
<keyword evidence="2" id="KW-1185">Reference proteome</keyword>
<dbReference type="OrthoDB" id="4546644at2"/>
<evidence type="ECO:0008006" key="3">
    <source>
        <dbReference type="Google" id="ProtNLM"/>
    </source>
</evidence>
<evidence type="ECO:0000313" key="1">
    <source>
        <dbReference type="EMBL" id="TWP44039.1"/>
    </source>
</evidence>
<comment type="caution">
    <text evidence="1">The sequence shown here is derived from an EMBL/GenBank/DDBJ whole genome shotgun (WGS) entry which is preliminary data.</text>
</comment>
<dbReference type="Proteomes" id="UP000316639">
    <property type="component" value="Unassembled WGS sequence"/>
</dbReference>